<proteinExistence type="predicted"/>
<keyword evidence="3" id="KW-1185">Reference proteome</keyword>
<keyword evidence="1" id="KW-0812">Transmembrane</keyword>
<dbReference type="EMBL" id="CP004357">
    <property type="protein sequence ID" value="AGJ90963.1"/>
    <property type="molecule type" value="Genomic_DNA"/>
</dbReference>
<feature type="transmembrane region" description="Helical" evidence="1">
    <location>
        <begin position="220"/>
        <end position="243"/>
    </location>
</feature>
<gene>
    <name evidence="2" type="ORF">MPUT9231_5650</name>
</gene>
<accession>M9WAG2</accession>
<feature type="transmembrane region" description="Helical" evidence="1">
    <location>
        <begin position="15"/>
        <end position="36"/>
    </location>
</feature>
<dbReference type="OrthoDB" id="401285at2"/>
<keyword evidence="1" id="KW-0472">Membrane</keyword>
<keyword evidence="1" id="KW-1133">Transmembrane helix</keyword>
<feature type="transmembrane region" description="Helical" evidence="1">
    <location>
        <begin position="48"/>
        <end position="69"/>
    </location>
</feature>
<dbReference type="KEGG" id="mput:MPUT9231_5650"/>
<feature type="transmembrane region" description="Helical" evidence="1">
    <location>
        <begin position="135"/>
        <end position="160"/>
    </location>
</feature>
<evidence type="ECO:0000256" key="1">
    <source>
        <dbReference type="SAM" id="Phobius"/>
    </source>
</evidence>
<dbReference type="eggNOG" id="COG1277">
    <property type="taxonomic scope" value="Bacteria"/>
</dbReference>
<name>M9WAG2_9MOLU</name>
<dbReference type="HOGENOM" id="CLU_1093359_0_0_14"/>
<evidence type="ECO:0000313" key="2">
    <source>
        <dbReference type="EMBL" id="AGJ90963.1"/>
    </source>
</evidence>
<dbReference type="PATRIC" id="fig|1292033.3.peg.553"/>
<reference evidence="2 3" key="1">
    <citation type="journal article" date="2013" name="Genome Announc.">
        <title>Complete Genome Sequence of Mycoplasma putrefaciens Strain 9231, One of the Agents of Contagious Agalactia in Goats.</title>
        <authorList>
            <person name="Dupuy V."/>
            <person name="Sirand-Pugnet P."/>
            <person name="Baranowski E."/>
            <person name="Barre A."/>
            <person name="Breton M."/>
            <person name="Couture C."/>
            <person name="Dordet-Frisoni E."/>
            <person name="Gaurivaud P."/>
            <person name="Jacob D."/>
            <person name="Lemaitre C."/>
            <person name="Manso-Silvan L."/>
            <person name="Nikolski M."/>
            <person name="Nouvel L.X."/>
            <person name="Poumarat F."/>
            <person name="Tardy F."/>
            <person name="Thebault P."/>
            <person name="Theil S."/>
            <person name="Citti C."/>
            <person name="Blanchard A."/>
            <person name="Thiaucourt F."/>
        </authorList>
    </citation>
    <scope>NUCLEOTIDE SEQUENCE [LARGE SCALE GENOMIC DNA]</scope>
    <source>
        <strain evidence="2">Mput9231</strain>
    </source>
</reference>
<sequence>MFNYQLWKDSFKSTWSFWLIILPFVTLINLLILLLIKVEDQKNLLSVNIIKNLFFTSFGIIIICIFFIIGPNALMTKPIDRGYLSYTLSTRLSRLQIFVNKMIYFIFTITSYVLVNFLLVGLFMIIKNQPSLKDWALQCLGYWLLLMAVGAICFMFSSIFNRSTYTIFFSALIIVLFYTANVTVGLAELTETKELAFLKYLTLFTLFNHNKIETDNVMKFIYQFITLGIISVICYFISAVKFIHKDLPL</sequence>
<evidence type="ECO:0000313" key="3">
    <source>
        <dbReference type="Proteomes" id="UP000012984"/>
    </source>
</evidence>
<protein>
    <recommendedName>
        <fullName evidence="4">ABC transporter permease</fullName>
    </recommendedName>
</protein>
<dbReference type="Proteomes" id="UP000012984">
    <property type="component" value="Chromosome"/>
</dbReference>
<feature type="transmembrane region" description="Helical" evidence="1">
    <location>
        <begin position="166"/>
        <end position="189"/>
    </location>
</feature>
<feature type="transmembrane region" description="Helical" evidence="1">
    <location>
        <begin position="102"/>
        <end position="123"/>
    </location>
</feature>
<organism evidence="2 3">
    <name type="scientific">Mycoplasma putrefaciens Mput9231</name>
    <dbReference type="NCBI Taxonomy" id="1292033"/>
    <lineage>
        <taxon>Bacteria</taxon>
        <taxon>Bacillati</taxon>
        <taxon>Mycoplasmatota</taxon>
        <taxon>Mollicutes</taxon>
        <taxon>Mycoplasmataceae</taxon>
        <taxon>Mycoplasma</taxon>
    </lineage>
</organism>
<dbReference type="AlphaFoldDB" id="M9WAG2"/>
<evidence type="ECO:0008006" key="4">
    <source>
        <dbReference type="Google" id="ProtNLM"/>
    </source>
</evidence>